<comment type="caution">
    <text evidence="2">The sequence shown here is derived from an EMBL/GenBank/DDBJ whole genome shotgun (WGS) entry which is preliminary data.</text>
</comment>
<accession>A0A511ZK15</accession>
<organism evidence="2 3">
    <name type="scientific">Oceanobacillus sojae</name>
    <dbReference type="NCBI Taxonomy" id="582851"/>
    <lineage>
        <taxon>Bacteria</taxon>
        <taxon>Bacillati</taxon>
        <taxon>Bacillota</taxon>
        <taxon>Bacilli</taxon>
        <taxon>Bacillales</taxon>
        <taxon>Bacillaceae</taxon>
        <taxon>Oceanobacillus</taxon>
    </lineage>
</organism>
<dbReference type="EMBL" id="BJYM01000010">
    <property type="protein sequence ID" value="GEN87765.1"/>
    <property type="molecule type" value="Genomic_DNA"/>
</dbReference>
<sequence>MIRFKLSSKGFFQDINSDGIPYHILNLNKVAVRNYIVLPITSMFSIDMLFYVLKGLFEHEFRVALYVGEEVKQ</sequence>
<name>A0A511ZK15_9BACI</name>
<keyword evidence="1" id="KW-1133">Transmembrane helix</keyword>
<dbReference type="Proteomes" id="UP000321558">
    <property type="component" value="Unassembled WGS sequence"/>
</dbReference>
<dbReference type="AlphaFoldDB" id="A0A511ZK15"/>
<keyword evidence="3" id="KW-1185">Reference proteome</keyword>
<feature type="transmembrane region" description="Helical" evidence="1">
    <location>
        <begin position="35"/>
        <end position="53"/>
    </location>
</feature>
<keyword evidence="1" id="KW-0472">Membrane</keyword>
<gene>
    <name evidence="2" type="ORF">OSO01_25040</name>
</gene>
<reference evidence="2 3" key="1">
    <citation type="submission" date="2019-07" db="EMBL/GenBank/DDBJ databases">
        <title>Whole genome shotgun sequence of Oceanobacillus sojae NBRC 105379.</title>
        <authorList>
            <person name="Hosoyama A."/>
            <person name="Uohara A."/>
            <person name="Ohji S."/>
            <person name="Ichikawa N."/>
        </authorList>
    </citation>
    <scope>NUCLEOTIDE SEQUENCE [LARGE SCALE GENOMIC DNA]</scope>
    <source>
        <strain evidence="2 3">NBRC 105379</strain>
    </source>
</reference>
<evidence type="ECO:0000256" key="1">
    <source>
        <dbReference type="SAM" id="Phobius"/>
    </source>
</evidence>
<evidence type="ECO:0000313" key="2">
    <source>
        <dbReference type="EMBL" id="GEN87765.1"/>
    </source>
</evidence>
<keyword evidence="1" id="KW-0812">Transmembrane</keyword>
<proteinExistence type="predicted"/>
<protein>
    <submittedName>
        <fullName evidence="2">Uncharacterized protein</fullName>
    </submittedName>
</protein>
<evidence type="ECO:0000313" key="3">
    <source>
        <dbReference type="Proteomes" id="UP000321558"/>
    </source>
</evidence>